<dbReference type="Proteomes" id="UP000619355">
    <property type="component" value="Unassembled WGS sequence"/>
</dbReference>
<dbReference type="AlphaFoldDB" id="A0A919C497"/>
<organism evidence="2 3">
    <name type="scientific">Streptomyces capoamus</name>
    <dbReference type="NCBI Taxonomy" id="68183"/>
    <lineage>
        <taxon>Bacteria</taxon>
        <taxon>Bacillati</taxon>
        <taxon>Actinomycetota</taxon>
        <taxon>Actinomycetes</taxon>
        <taxon>Kitasatosporales</taxon>
        <taxon>Streptomycetaceae</taxon>
        <taxon>Streptomyces</taxon>
    </lineage>
</organism>
<feature type="region of interest" description="Disordered" evidence="1">
    <location>
        <begin position="1"/>
        <end position="32"/>
    </location>
</feature>
<evidence type="ECO:0000256" key="1">
    <source>
        <dbReference type="SAM" id="MobiDB-lite"/>
    </source>
</evidence>
<evidence type="ECO:0000313" key="2">
    <source>
        <dbReference type="EMBL" id="GHG44896.1"/>
    </source>
</evidence>
<gene>
    <name evidence="2" type="ORF">GCM10018980_23220</name>
</gene>
<accession>A0A919C497</accession>
<feature type="compositionally biased region" description="Basic and acidic residues" evidence="1">
    <location>
        <begin position="7"/>
        <end position="17"/>
    </location>
</feature>
<evidence type="ECO:0000313" key="3">
    <source>
        <dbReference type="Proteomes" id="UP000619355"/>
    </source>
</evidence>
<comment type="caution">
    <text evidence="2">The sequence shown here is derived from an EMBL/GenBank/DDBJ whole genome shotgun (WGS) entry which is preliminary data.</text>
</comment>
<protein>
    <submittedName>
        <fullName evidence="2">Uncharacterized protein</fullName>
    </submittedName>
</protein>
<name>A0A919C497_9ACTN</name>
<proteinExistence type="predicted"/>
<reference evidence="3" key="1">
    <citation type="journal article" date="2019" name="Int. J. Syst. Evol. Microbiol.">
        <title>The Global Catalogue of Microorganisms (GCM) 10K type strain sequencing project: providing services to taxonomists for standard genome sequencing and annotation.</title>
        <authorList>
            <consortium name="The Broad Institute Genomics Platform"/>
            <consortium name="The Broad Institute Genome Sequencing Center for Infectious Disease"/>
            <person name="Wu L."/>
            <person name="Ma J."/>
        </authorList>
    </citation>
    <scope>NUCLEOTIDE SEQUENCE [LARGE SCALE GENOMIC DNA]</scope>
    <source>
        <strain evidence="3">JCM 4253</strain>
    </source>
</reference>
<dbReference type="EMBL" id="BNBF01000005">
    <property type="protein sequence ID" value="GHG44896.1"/>
    <property type="molecule type" value="Genomic_DNA"/>
</dbReference>
<sequence>MGGVGEVADHPVARSHTEVAQGGRDGGDLGAQLPARDLAARSGLVQRGDRGRVRVQVAQRVVRVVEGGAGEPAGAGHGLHGQHTLVRSGRVDLEVLPHGRPETFQVGD</sequence>
<keyword evidence="3" id="KW-1185">Reference proteome</keyword>